<feature type="domain" description="Glutamine amidotransferase" evidence="2">
    <location>
        <begin position="19"/>
        <end position="203"/>
    </location>
</feature>
<dbReference type="PRINTS" id="PR00097">
    <property type="entry name" value="ANTSNTHASEII"/>
</dbReference>
<dbReference type="SUPFAM" id="SSF52317">
    <property type="entry name" value="Class I glutamine amidotransferase-like"/>
    <property type="match status" value="1"/>
</dbReference>
<dbReference type="PANTHER" id="PTHR43418:SF4">
    <property type="entry name" value="MULTIFUNCTIONAL TRYPTOPHAN BIOSYNTHESIS PROTEIN"/>
    <property type="match status" value="1"/>
</dbReference>
<gene>
    <name evidence="3" type="ORF">QE404_000746</name>
</gene>
<dbReference type="InterPro" id="IPR029062">
    <property type="entry name" value="Class_I_gatase-like"/>
</dbReference>
<evidence type="ECO:0000313" key="4">
    <source>
        <dbReference type="Proteomes" id="UP001225072"/>
    </source>
</evidence>
<dbReference type="NCBIfam" id="TIGR00566">
    <property type="entry name" value="trpG_papA"/>
    <property type="match status" value="1"/>
</dbReference>
<dbReference type="InterPro" id="IPR006221">
    <property type="entry name" value="TrpG/PapA_dom"/>
</dbReference>
<comment type="caution">
    <text evidence="3">The sequence shown here is derived from an EMBL/GenBank/DDBJ whole genome shotgun (WGS) entry which is preliminary data.</text>
</comment>
<sequence>MNTTLPINTSDTNQETKILVFDNYDSFTYNLVQIIERILNRKVDVVRNDEISLEEIAQYDKIILSPGPGIPEEAGILLDLIREYAPSKSILGVCLGQQAIAEAFGGTLINLSEIFHGVSTPAHLVREETKLFRNLSSGMEVGRYHSWAVDTEGFPEELEITAVDNDGMIMALQHRQYDVHGVQFHPESILTPDGETIIRNFLLH</sequence>
<dbReference type="PROSITE" id="PS51273">
    <property type="entry name" value="GATASE_TYPE_1"/>
    <property type="match status" value="1"/>
</dbReference>
<keyword evidence="4" id="KW-1185">Reference proteome</keyword>
<dbReference type="CDD" id="cd01743">
    <property type="entry name" value="GATase1_Anthranilate_Synthase"/>
    <property type="match status" value="1"/>
</dbReference>
<organism evidence="3 4">
    <name type="scientific">Chryseobacterium camelliae</name>
    <dbReference type="NCBI Taxonomy" id="1265445"/>
    <lineage>
        <taxon>Bacteria</taxon>
        <taxon>Pseudomonadati</taxon>
        <taxon>Bacteroidota</taxon>
        <taxon>Flavobacteriia</taxon>
        <taxon>Flavobacteriales</taxon>
        <taxon>Weeksellaceae</taxon>
        <taxon>Chryseobacterium group</taxon>
        <taxon>Chryseobacterium</taxon>
    </lineage>
</organism>
<dbReference type="Proteomes" id="UP001225072">
    <property type="component" value="Unassembled WGS sequence"/>
</dbReference>
<accession>A0ABU0TEW2</accession>
<dbReference type="PRINTS" id="PR00099">
    <property type="entry name" value="CPSGATASE"/>
</dbReference>
<keyword evidence="1" id="KW-0315">Glutamine amidotransferase</keyword>
<dbReference type="PANTHER" id="PTHR43418">
    <property type="entry name" value="MULTIFUNCTIONAL TRYPTOPHAN BIOSYNTHESIS PROTEIN-RELATED"/>
    <property type="match status" value="1"/>
</dbReference>
<dbReference type="PRINTS" id="PR00096">
    <property type="entry name" value="GATASE"/>
</dbReference>
<keyword evidence="3" id="KW-0456">Lyase</keyword>
<protein>
    <submittedName>
        <fullName evidence="3">Anthranilate synthase component 2</fullName>
        <ecNumber evidence="3">4.1.3.27</ecNumber>
    </submittedName>
</protein>
<dbReference type="Gene3D" id="3.40.50.880">
    <property type="match status" value="1"/>
</dbReference>
<name>A0ABU0TEW2_9FLAO</name>
<reference evidence="3 4" key="1">
    <citation type="submission" date="2023-07" db="EMBL/GenBank/DDBJ databases">
        <title>Functional and genomic diversity of the sorghum phyllosphere microbiome.</title>
        <authorList>
            <person name="Shade A."/>
        </authorList>
    </citation>
    <scope>NUCLEOTIDE SEQUENCE [LARGE SCALE GENOMIC DNA]</scope>
    <source>
        <strain evidence="3 4">SORGH_AS_1064</strain>
    </source>
</reference>
<dbReference type="EMBL" id="JAUTAL010000001">
    <property type="protein sequence ID" value="MDQ1095599.1"/>
    <property type="molecule type" value="Genomic_DNA"/>
</dbReference>
<evidence type="ECO:0000313" key="3">
    <source>
        <dbReference type="EMBL" id="MDQ1095599.1"/>
    </source>
</evidence>
<evidence type="ECO:0000256" key="1">
    <source>
        <dbReference type="ARBA" id="ARBA00022962"/>
    </source>
</evidence>
<dbReference type="GO" id="GO:0004049">
    <property type="term" value="F:anthranilate synthase activity"/>
    <property type="evidence" value="ECO:0007669"/>
    <property type="project" value="UniProtKB-EC"/>
</dbReference>
<dbReference type="InterPro" id="IPR017926">
    <property type="entry name" value="GATASE"/>
</dbReference>
<proteinExistence type="predicted"/>
<evidence type="ECO:0000259" key="2">
    <source>
        <dbReference type="Pfam" id="PF00117"/>
    </source>
</evidence>
<dbReference type="EC" id="4.1.3.27" evidence="3"/>
<dbReference type="Pfam" id="PF00117">
    <property type="entry name" value="GATase"/>
    <property type="match status" value="1"/>
</dbReference>
<dbReference type="InterPro" id="IPR050472">
    <property type="entry name" value="Anth_synth/Amidotransfase"/>
</dbReference>
<dbReference type="RefSeq" id="WP_307446631.1">
    <property type="nucleotide sequence ID" value="NZ_JAUTAL010000001.1"/>
</dbReference>